<dbReference type="OrthoDB" id="6168142at2"/>
<evidence type="ECO:0000313" key="3">
    <source>
        <dbReference type="Proteomes" id="UP000285310"/>
    </source>
</evidence>
<keyword evidence="1" id="KW-0732">Signal</keyword>
<keyword evidence="3" id="KW-1185">Reference proteome</keyword>
<protein>
    <recommendedName>
        <fullName evidence="4">DUF2501 domain-containing protein</fullName>
    </recommendedName>
</protein>
<gene>
    <name evidence="2" type="ORF">SAJA_01175</name>
</gene>
<feature type="signal peptide" evidence="1">
    <location>
        <begin position="1"/>
        <end position="26"/>
    </location>
</feature>
<dbReference type="InParanoid" id="A0A423Q2R2"/>
<evidence type="ECO:0000313" key="2">
    <source>
        <dbReference type="EMBL" id="ROO32930.1"/>
    </source>
</evidence>
<dbReference type="EMBL" id="AYKG01000001">
    <property type="protein sequence ID" value="ROO32930.1"/>
    <property type="molecule type" value="Genomic_DNA"/>
</dbReference>
<dbReference type="Proteomes" id="UP000285310">
    <property type="component" value="Unassembled WGS sequence"/>
</dbReference>
<reference evidence="2 3" key="1">
    <citation type="submission" date="2013-10" db="EMBL/GenBank/DDBJ databases">
        <title>Salinisphaera japonica YTM-1 Genome Sequencing.</title>
        <authorList>
            <person name="Lai Q."/>
            <person name="Li C."/>
            <person name="Shao Z."/>
        </authorList>
    </citation>
    <scope>NUCLEOTIDE SEQUENCE [LARGE SCALE GENOMIC DNA]</scope>
    <source>
        <strain evidence="2 3">YTM-1</strain>
    </source>
</reference>
<evidence type="ECO:0008006" key="4">
    <source>
        <dbReference type="Google" id="ProtNLM"/>
    </source>
</evidence>
<feature type="chain" id="PRO_5019362726" description="DUF2501 domain-containing protein" evidence="1">
    <location>
        <begin position="27"/>
        <end position="158"/>
    </location>
</feature>
<accession>A0A423Q2R2</accession>
<organism evidence="2 3">
    <name type="scientific">Salinisphaera japonica YTM-1</name>
    <dbReference type="NCBI Taxonomy" id="1209778"/>
    <lineage>
        <taxon>Bacteria</taxon>
        <taxon>Pseudomonadati</taxon>
        <taxon>Pseudomonadota</taxon>
        <taxon>Gammaproteobacteria</taxon>
        <taxon>Salinisphaerales</taxon>
        <taxon>Salinisphaeraceae</taxon>
        <taxon>Salinisphaera</taxon>
    </lineage>
</organism>
<evidence type="ECO:0000256" key="1">
    <source>
        <dbReference type="SAM" id="SignalP"/>
    </source>
</evidence>
<comment type="caution">
    <text evidence="2">The sequence shown here is derived from an EMBL/GenBank/DDBJ whole genome shotgun (WGS) entry which is preliminary data.</text>
</comment>
<proteinExistence type="predicted"/>
<name>A0A423Q2R2_9GAMM</name>
<sequence length="158" mass="16264">MSLNSSVAAVLASLSLLAIGTTTSIAQDKIETDYPNDTQASADETVAPAPAGSALLSQLATGSFDLGAPANIAGVLDYCNDKGLADNAAQKTADELIEAQGGREVLSHEAEFTHGQTGILTSAQDRHFTLEDADADTARRLCARIGAKARALFLSGTE</sequence>
<dbReference type="AlphaFoldDB" id="A0A423Q2R2"/>
<dbReference type="RefSeq" id="WP_123656805.1">
    <property type="nucleotide sequence ID" value="NZ_AYKG01000001.1"/>
</dbReference>